<protein>
    <submittedName>
        <fullName evidence="1">Uncharacterized protein</fullName>
    </submittedName>
</protein>
<dbReference type="RefSeq" id="WP_046940772.1">
    <property type="nucleotide sequence ID" value="NZ_NTYF01000023.1"/>
</dbReference>
<evidence type="ECO:0000313" key="2">
    <source>
        <dbReference type="Proteomes" id="UP000219897"/>
    </source>
</evidence>
<reference evidence="1 2" key="1">
    <citation type="submission" date="2017-09" db="EMBL/GenBank/DDBJ databases">
        <title>Large-scale bioinformatics analysis of Bacillus genomes uncovers conserved roles of natural products in bacterial physiology.</title>
        <authorList>
            <consortium name="Agbiome Team Llc"/>
            <person name="Bleich R.M."/>
            <person name="Kirk G.J."/>
            <person name="Santa Maria K.C."/>
            <person name="Allen S.E."/>
            <person name="Farag S."/>
            <person name="Shank E.A."/>
            <person name="Bowers A."/>
        </authorList>
    </citation>
    <scope>NUCLEOTIDE SEQUENCE [LARGE SCALE GENOMIC DNA]</scope>
    <source>
        <strain evidence="1 2">AFS005140</strain>
    </source>
</reference>
<name>A0ABD6SF87_BACTU</name>
<organism evidence="1 2">
    <name type="scientific">Bacillus thuringiensis</name>
    <dbReference type="NCBI Taxonomy" id="1428"/>
    <lineage>
        <taxon>Bacteria</taxon>
        <taxon>Bacillati</taxon>
        <taxon>Bacillota</taxon>
        <taxon>Bacilli</taxon>
        <taxon>Bacillales</taxon>
        <taxon>Bacillaceae</taxon>
        <taxon>Bacillus</taxon>
        <taxon>Bacillus cereus group</taxon>
    </lineage>
</organism>
<dbReference type="AlphaFoldDB" id="A0ABD6SF87"/>
<proteinExistence type="predicted"/>
<comment type="caution">
    <text evidence="1">The sequence shown here is derived from an EMBL/GenBank/DDBJ whole genome shotgun (WGS) entry which is preliminary data.</text>
</comment>
<dbReference type="Proteomes" id="UP000219897">
    <property type="component" value="Unassembled WGS sequence"/>
</dbReference>
<dbReference type="EMBL" id="NTYF01000023">
    <property type="protein sequence ID" value="PER55846.1"/>
    <property type="molecule type" value="Genomic_DNA"/>
</dbReference>
<gene>
    <name evidence="1" type="ORF">CN495_08835</name>
</gene>
<sequence length="82" mass="9576">MAMTPPLGLLGFSEKPTKKKLRELSENKRPHFLTGYYAISFQEELGTYRCFGDERFDGITWEELWGLLKAYKMTTTKLCYQA</sequence>
<evidence type="ECO:0000313" key="1">
    <source>
        <dbReference type="EMBL" id="PER55846.1"/>
    </source>
</evidence>
<accession>A0ABD6SF87</accession>